<sequence length="117" mass="13547">MDPSSGKSIPELPRIDEDGVLSDLLILEEIDRGYYKGTCSNDEFLTYYTNKSKGEDDKKLKKVRWKYHVLPCWKGKEDDLNDLLVSVAEKKDRGKKTGRKLGKAEKTISLEILYKYR</sequence>
<reference evidence="1 2" key="1">
    <citation type="submission" date="2024-11" db="EMBL/GenBank/DDBJ databases">
        <title>A near-complete genome assembly of Cinchona calisaya.</title>
        <authorList>
            <person name="Lian D.C."/>
            <person name="Zhao X.W."/>
            <person name="Wei L."/>
        </authorList>
    </citation>
    <scope>NUCLEOTIDE SEQUENCE [LARGE SCALE GENOMIC DNA]</scope>
    <source>
        <tissue evidence="1">Nenye</tissue>
    </source>
</reference>
<dbReference type="Proteomes" id="UP001630127">
    <property type="component" value="Unassembled WGS sequence"/>
</dbReference>
<proteinExistence type="predicted"/>
<dbReference type="EMBL" id="JBJUIK010000016">
    <property type="protein sequence ID" value="KAL3499192.1"/>
    <property type="molecule type" value="Genomic_DNA"/>
</dbReference>
<keyword evidence="2" id="KW-1185">Reference proteome</keyword>
<accession>A0ABD2XY48</accession>
<comment type="caution">
    <text evidence="1">The sequence shown here is derived from an EMBL/GenBank/DDBJ whole genome shotgun (WGS) entry which is preliminary data.</text>
</comment>
<organism evidence="1 2">
    <name type="scientific">Cinchona calisaya</name>
    <dbReference type="NCBI Taxonomy" id="153742"/>
    <lineage>
        <taxon>Eukaryota</taxon>
        <taxon>Viridiplantae</taxon>
        <taxon>Streptophyta</taxon>
        <taxon>Embryophyta</taxon>
        <taxon>Tracheophyta</taxon>
        <taxon>Spermatophyta</taxon>
        <taxon>Magnoliopsida</taxon>
        <taxon>eudicotyledons</taxon>
        <taxon>Gunneridae</taxon>
        <taxon>Pentapetalae</taxon>
        <taxon>asterids</taxon>
        <taxon>lamiids</taxon>
        <taxon>Gentianales</taxon>
        <taxon>Rubiaceae</taxon>
        <taxon>Cinchonoideae</taxon>
        <taxon>Cinchoneae</taxon>
        <taxon>Cinchona</taxon>
    </lineage>
</organism>
<dbReference type="AlphaFoldDB" id="A0ABD2XY48"/>
<gene>
    <name evidence="1" type="ORF">ACH5RR_038285</name>
</gene>
<protein>
    <submittedName>
        <fullName evidence="1">Uncharacterized protein</fullName>
    </submittedName>
</protein>
<evidence type="ECO:0000313" key="2">
    <source>
        <dbReference type="Proteomes" id="UP001630127"/>
    </source>
</evidence>
<name>A0ABD2XY48_9GENT</name>
<evidence type="ECO:0000313" key="1">
    <source>
        <dbReference type="EMBL" id="KAL3499192.1"/>
    </source>
</evidence>